<evidence type="ECO:0000256" key="1">
    <source>
        <dbReference type="SAM" id="MobiDB-lite"/>
    </source>
</evidence>
<feature type="region of interest" description="Disordered" evidence="1">
    <location>
        <begin position="385"/>
        <end position="413"/>
    </location>
</feature>
<name>A0A2B7Y096_POLH7</name>
<gene>
    <name evidence="3" type="ORF">AJ80_05896</name>
</gene>
<organism evidence="3 4">
    <name type="scientific">Polytolypa hystricis (strain UAMH7299)</name>
    <dbReference type="NCBI Taxonomy" id="1447883"/>
    <lineage>
        <taxon>Eukaryota</taxon>
        <taxon>Fungi</taxon>
        <taxon>Dikarya</taxon>
        <taxon>Ascomycota</taxon>
        <taxon>Pezizomycotina</taxon>
        <taxon>Eurotiomycetes</taxon>
        <taxon>Eurotiomycetidae</taxon>
        <taxon>Onygenales</taxon>
        <taxon>Onygenales incertae sedis</taxon>
        <taxon>Polytolypa</taxon>
    </lineage>
</organism>
<dbReference type="PANTHER" id="PTHR14689">
    <property type="entry name" value="PHORBOL-ESTER_DAG-TYPE DOMAIN-CONTAINING PROTEIN"/>
    <property type="match status" value="1"/>
</dbReference>
<dbReference type="OrthoDB" id="21499at2759"/>
<dbReference type="Pfam" id="PF13926">
    <property type="entry name" value="DUF4211"/>
    <property type="match status" value="1"/>
</dbReference>
<proteinExistence type="predicted"/>
<dbReference type="STRING" id="1447883.A0A2B7Y096"/>
<dbReference type="GO" id="GO:0005634">
    <property type="term" value="C:nucleus"/>
    <property type="evidence" value="ECO:0007669"/>
    <property type="project" value="TreeGrafter"/>
</dbReference>
<dbReference type="InterPro" id="IPR025451">
    <property type="entry name" value="DUF4211"/>
</dbReference>
<feature type="compositionally biased region" description="Acidic residues" evidence="1">
    <location>
        <begin position="386"/>
        <end position="404"/>
    </location>
</feature>
<comment type="caution">
    <text evidence="3">The sequence shown here is derived from an EMBL/GenBank/DDBJ whole genome shotgun (WGS) entry which is preliminary data.</text>
</comment>
<feature type="compositionally biased region" description="Low complexity" evidence="1">
    <location>
        <begin position="194"/>
        <end position="203"/>
    </location>
</feature>
<accession>A0A2B7Y096</accession>
<feature type="compositionally biased region" description="Basic residues" evidence="1">
    <location>
        <begin position="1"/>
        <end position="14"/>
    </location>
</feature>
<keyword evidence="4" id="KW-1185">Reference proteome</keyword>
<feature type="region of interest" description="Disordered" evidence="1">
    <location>
        <begin position="1"/>
        <end position="231"/>
    </location>
</feature>
<reference evidence="3 4" key="1">
    <citation type="submission" date="2017-10" db="EMBL/GenBank/DDBJ databases">
        <title>Comparative genomics in systemic dimorphic fungi from Ajellomycetaceae.</title>
        <authorList>
            <person name="Munoz J.F."/>
            <person name="Mcewen J.G."/>
            <person name="Clay O.K."/>
            <person name="Cuomo C.A."/>
        </authorList>
    </citation>
    <scope>NUCLEOTIDE SEQUENCE [LARGE SCALE GENOMIC DNA]</scope>
    <source>
        <strain evidence="3 4">UAMH7299</strain>
    </source>
</reference>
<dbReference type="EMBL" id="PDNA01000093">
    <property type="protein sequence ID" value="PGH14451.1"/>
    <property type="molecule type" value="Genomic_DNA"/>
</dbReference>
<feature type="compositionally biased region" description="Acidic residues" evidence="1">
    <location>
        <begin position="98"/>
        <end position="112"/>
    </location>
</feature>
<feature type="domain" description="DUF4211" evidence="2">
    <location>
        <begin position="248"/>
        <end position="383"/>
    </location>
</feature>
<evidence type="ECO:0000313" key="4">
    <source>
        <dbReference type="Proteomes" id="UP000224634"/>
    </source>
</evidence>
<sequence>MGRATRRKSVKRQSRLAFTPVASSSPGIERSPGSEKAATLSYGETPKSSVWAKPIPKPPAIFTKEQPSSDQDSDQDSDEESVRAPSSARRAVKRALIEEDDDDDDEEFDDELVISSPIKRRRRNIEQHRDSSSPPRNRDEQDRHDLEEDLEDLHESTTMKTRTRGRAVDSDRAKRQQQLEMLRRRRKRDKSVEIIDSSSASGSEEADLNGSDQEEEPEKEGEWYGGIKQQDSDIESALSEDLDEYDKDFVEDDENGELGVPDDLADMPLEFTRHRYKRLSDHFRDVVEWMVHNKLNPAFPRDHAVYKIAFAKVNDEVMGLAGSQLISSAWNVNFKRALEARPNIEITTFPTVAAHSCDACNRSGHPASFDLRFDGKPYLLETLEPVTDDDSSDEEDSDESEEPGNFDREGNPIPDETTHFYLGRHCKSNATRAHTLIHWRFHLNEWIIDYLKHKGIFDDSRIIEREHWSLKRREKYANEVVDTMDEVGEVKKLWKDFNTNLKAARETKVSVLPGFLFFSPRSKMGLIGPFILQGID</sequence>
<feature type="compositionally biased region" description="Acidic residues" evidence="1">
    <location>
        <begin position="204"/>
        <end position="219"/>
    </location>
</feature>
<feature type="compositionally biased region" description="Basic and acidic residues" evidence="1">
    <location>
        <begin position="124"/>
        <end position="146"/>
    </location>
</feature>
<dbReference type="Proteomes" id="UP000224634">
    <property type="component" value="Unassembled WGS sequence"/>
</dbReference>
<evidence type="ECO:0000259" key="2">
    <source>
        <dbReference type="Pfam" id="PF13926"/>
    </source>
</evidence>
<protein>
    <recommendedName>
        <fullName evidence="2">DUF4211 domain-containing protein</fullName>
    </recommendedName>
</protein>
<dbReference type="AlphaFoldDB" id="A0A2B7Y096"/>
<evidence type="ECO:0000313" key="3">
    <source>
        <dbReference type="EMBL" id="PGH14451.1"/>
    </source>
</evidence>
<dbReference type="PANTHER" id="PTHR14689:SF0">
    <property type="entry name" value="COILED-COIL DOMAIN-CONTAINING PROTEIN 82"/>
    <property type="match status" value="1"/>
</dbReference>